<dbReference type="InterPro" id="IPR050309">
    <property type="entry name" value="Type-B_Carboxylest/Lipase"/>
</dbReference>
<dbReference type="InterPro" id="IPR002018">
    <property type="entry name" value="CarbesteraseB"/>
</dbReference>
<sequence length="539" mass="61681">MNAIDELRYMNLQELYEKMQHSNQEFDDWIKPWQCRMQKKILGGGSNDFVHIDNPHWTKNQKLNNAHLGFYVPFRTKMVPIFTFLFLTFCGSIYGGVDQRVDVTTTRGDIFGYHVDFGSDKNVLFYGEADVFLGLPFVVPPVGPRRFQVEALKFIQQEIANFGGDPYRITLFGNSAGAASIDAHTYSPLSQHLFQQAILQSGTVFLTFDGALGFSENSFTNAEKLCNYTKSMWNTHNYTDLKSCLQDMDYTLFLQQDSGDAFGWKMTQDNYFIPDVPKNLYKNRPNIPKIVGNVKDEWSLFDLLLLMAGISIDFYSKSWFESELRLFGSFLGNNTDIVQNIMENAYVPPGTNDTDHLAWLQITSDIFTPIIWTGFAGRDVEFNLLQNNSNVFLYEFTWPTAIGKTFWVPGWNPVFHTSELPIEWVGPDAWQKAIANGNVTSTDMEIMNAFGEYWTNFAKYGVPTLNNTWGPVTQNNWEYYELGKTQGMRQNYRVADRLLWNKVLPAILGDLPPEMPDYNNGTTILAKLLKNALLLQTNA</sequence>
<evidence type="ECO:0000256" key="3">
    <source>
        <dbReference type="ARBA" id="ARBA00022801"/>
    </source>
</evidence>
<dbReference type="SUPFAM" id="SSF53474">
    <property type="entry name" value="alpha/beta-Hydrolases"/>
    <property type="match status" value="1"/>
</dbReference>
<dbReference type="Pfam" id="PF00135">
    <property type="entry name" value="COesterase"/>
    <property type="match status" value="1"/>
</dbReference>
<keyword evidence="3 4" id="KW-0378">Hydrolase</keyword>
<keyword evidence="2" id="KW-0719">Serine esterase</keyword>
<accession>A0A914BYN5</accession>
<evidence type="ECO:0000313" key="7">
    <source>
        <dbReference type="WBParaSite" id="ACRNAN_Path_1306.g5121.t1"/>
    </source>
</evidence>
<comment type="similarity">
    <text evidence="1 4">Belongs to the type-B carboxylesterase/lipase family.</text>
</comment>
<reference evidence="7" key="1">
    <citation type="submission" date="2022-11" db="UniProtKB">
        <authorList>
            <consortium name="WormBaseParasite"/>
        </authorList>
    </citation>
    <scope>IDENTIFICATION</scope>
</reference>
<dbReference type="WBParaSite" id="ACRNAN_Path_1306.g5121.t1">
    <property type="protein sequence ID" value="ACRNAN_Path_1306.g5121.t1"/>
    <property type="gene ID" value="ACRNAN_Path_1306.g5121"/>
</dbReference>
<evidence type="ECO:0000256" key="2">
    <source>
        <dbReference type="ARBA" id="ARBA00022487"/>
    </source>
</evidence>
<dbReference type="InterPro" id="IPR029058">
    <property type="entry name" value="AB_hydrolase_fold"/>
</dbReference>
<dbReference type="GO" id="GO:0052689">
    <property type="term" value="F:carboxylic ester hydrolase activity"/>
    <property type="evidence" value="ECO:0007669"/>
    <property type="project" value="UniProtKB-KW"/>
</dbReference>
<dbReference type="InterPro" id="IPR019826">
    <property type="entry name" value="Carboxylesterase_B_AS"/>
</dbReference>
<dbReference type="AlphaFoldDB" id="A0A914BYN5"/>
<dbReference type="EC" id="3.1.1.-" evidence="4"/>
<feature type="domain" description="Carboxylesterase type B" evidence="5">
    <location>
        <begin position="148"/>
        <end position="494"/>
    </location>
</feature>
<evidence type="ECO:0000256" key="4">
    <source>
        <dbReference type="RuleBase" id="RU361235"/>
    </source>
</evidence>
<evidence type="ECO:0000256" key="1">
    <source>
        <dbReference type="ARBA" id="ARBA00005964"/>
    </source>
</evidence>
<organism evidence="6 7">
    <name type="scientific">Acrobeloides nanus</name>
    <dbReference type="NCBI Taxonomy" id="290746"/>
    <lineage>
        <taxon>Eukaryota</taxon>
        <taxon>Metazoa</taxon>
        <taxon>Ecdysozoa</taxon>
        <taxon>Nematoda</taxon>
        <taxon>Chromadorea</taxon>
        <taxon>Rhabditida</taxon>
        <taxon>Tylenchina</taxon>
        <taxon>Cephalobomorpha</taxon>
        <taxon>Cephaloboidea</taxon>
        <taxon>Cephalobidae</taxon>
        <taxon>Acrobeloides</taxon>
    </lineage>
</organism>
<dbReference type="Proteomes" id="UP000887540">
    <property type="component" value="Unplaced"/>
</dbReference>
<dbReference type="Gene3D" id="3.40.50.1820">
    <property type="entry name" value="alpha/beta hydrolase"/>
    <property type="match status" value="1"/>
</dbReference>
<name>A0A914BYN5_9BILA</name>
<keyword evidence="6" id="KW-1185">Reference proteome</keyword>
<protein>
    <recommendedName>
        <fullName evidence="4">Carboxylic ester hydrolase</fullName>
        <ecNumber evidence="4">3.1.1.-</ecNumber>
    </recommendedName>
</protein>
<dbReference type="PANTHER" id="PTHR11559">
    <property type="entry name" value="CARBOXYLESTERASE"/>
    <property type="match status" value="1"/>
</dbReference>
<proteinExistence type="inferred from homology"/>
<dbReference type="PROSITE" id="PS00122">
    <property type="entry name" value="CARBOXYLESTERASE_B_1"/>
    <property type="match status" value="1"/>
</dbReference>
<evidence type="ECO:0000313" key="6">
    <source>
        <dbReference type="Proteomes" id="UP000887540"/>
    </source>
</evidence>
<evidence type="ECO:0000259" key="5">
    <source>
        <dbReference type="Pfam" id="PF00135"/>
    </source>
</evidence>